<evidence type="ECO:0000313" key="2">
    <source>
        <dbReference type="Proteomes" id="UP001166402"/>
    </source>
</evidence>
<proteinExistence type="predicted"/>
<sequence length="33" mass="3758">MSISVTLPKSLYVTLKVLGRFEVKKSEMSKIML</sequence>
<keyword evidence="2" id="KW-1185">Reference proteome</keyword>
<dbReference type="EMBL" id="JAGGLT010000051">
    <property type="protein sequence ID" value="MBP2073421.1"/>
    <property type="molecule type" value="Genomic_DNA"/>
</dbReference>
<organism evidence="1 2">
    <name type="scientific">Thermoanaerobacterium butyriciformans</name>
    <dbReference type="NCBI Taxonomy" id="1702242"/>
    <lineage>
        <taxon>Bacteria</taxon>
        <taxon>Bacillati</taxon>
        <taxon>Bacillota</taxon>
        <taxon>Clostridia</taxon>
        <taxon>Thermoanaerobacterales</taxon>
        <taxon>Thermoanaerobacteraceae</taxon>
        <taxon>Thermoanaerobacterium</taxon>
    </lineage>
</organism>
<gene>
    <name evidence="1" type="ORF">J2Z80_002981</name>
</gene>
<accession>A0ABS4NIE9</accession>
<dbReference type="Proteomes" id="UP001166402">
    <property type="component" value="Unassembled WGS sequence"/>
</dbReference>
<evidence type="ECO:0000313" key="1">
    <source>
        <dbReference type="EMBL" id="MBP2073421.1"/>
    </source>
</evidence>
<name>A0ABS4NIE9_9THEO</name>
<protein>
    <submittedName>
        <fullName evidence="1">Uncharacterized protein</fullName>
    </submittedName>
</protein>
<comment type="caution">
    <text evidence="1">The sequence shown here is derived from an EMBL/GenBank/DDBJ whole genome shotgun (WGS) entry which is preliminary data.</text>
</comment>
<reference evidence="1" key="1">
    <citation type="submission" date="2021-03" db="EMBL/GenBank/DDBJ databases">
        <title>Genomic Encyclopedia of Type Strains, Phase IV (KMG-IV): sequencing the most valuable type-strain genomes for metagenomic binning, comparative biology and taxonomic classification.</title>
        <authorList>
            <person name="Goeker M."/>
        </authorList>
    </citation>
    <scope>NUCLEOTIDE SEQUENCE</scope>
    <source>
        <strain evidence="1">DSM 101588</strain>
    </source>
</reference>